<feature type="compositionally biased region" description="Low complexity" evidence="1">
    <location>
        <begin position="12"/>
        <end position="31"/>
    </location>
</feature>
<feature type="compositionally biased region" description="Pro residues" evidence="1">
    <location>
        <begin position="179"/>
        <end position="191"/>
    </location>
</feature>
<feature type="non-terminal residue" evidence="2">
    <location>
        <position position="1"/>
    </location>
</feature>
<reference evidence="2" key="1">
    <citation type="submission" date="2012-07" db="EMBL/GenBank/DDBJ databases">
        <title>Genome variability drives Emilianias global distribution.</title>
        <authorList>
            <consortium name="DOE Joint Genome Institute"/>
            <person name="Read B."/>
            <person name="Kegel J."/>
            <person name="Klute M."/>
            <person name="Kuo A."/>
            <person name="Lefebvre S.C."/>
            <person name="Maumus F."/>
            <person name="Mayer C."/>
            <person name="Miller J."/>
            <person name="Allen A."/>
            <person name="Bidle K."/>
            <person name="Borodovsky M."/>
            <person name="Bowler C."/>
            <person name="Brownlee C."/>
            <person name="Claverie J.-M."/>
            <person name="Cock M."/>
            <person name="De Vargas C."/>
            <person name="Elias M."/>
            <person name="Frickenhaus S."/>
            <person name="Gladyshev V.N."/>
            <person name="Gonzalez K."/>
            <person name="Guda C."/>
            <person name="Hadaegh A."/>
            <person name="Herman E."/>
            <person name="Iglesias-Rodriguez D."/>
            <person name="Jones B."/>
            <person name="Lawson T."/>
            <person name="Leese F."/>
            <person name="Lin Y.-C."/>
            <person name="Lindquist E."/>
            <person name="Lobanov A."/>
            <person name="Lucas S."/>
            <person name="Malik S.-H.B."/>
            <person name="Marsh M.E."/>
            <person name="Mock T."/>
            <person name="Monier A."/>
            <person name="Moreau H."/>
            <person name="Mueller-Roeber B."/>
            <person name="Napier J."/>
            <person name="Ogata H."/>
            <person name="Parker M."/>
            <person name="Probert I."/>
            <person name="Quesneville H."/>
            <person name="Raines C."/>
            <person name="Rensing S."/>
            <person name="Riano-Pachon D.M."/>
            <person name="Richier S."/>
            <person name="Rokitta S."/>
            <person name="Salamov A."/>
            <person name="Sarno A.F."/>
            <person name="Schmutz J."/>
            <person name="Schroeder D."/>
            <person name="Shiraiwa Y."/>
            <person name="Soanes D.M."/>
            <person name="Valentin K."/>
            <person name="Van Der Giezen M."/>
            <person name="Van Der Peer Y."/>
            <person name="Vardi A."/>
            <person name="Verret F."/>
            <person name="Von Dassow P."/>
            <person name="Wheeler G."/>
            <person name="Williams B."/>
            <person name="Wilson W."/>
            <person name="Wolfe G."/>
            <person name="Wurch L.L."/>
            <person name="Young J."/>
            <person name="Dacks J.B."/>
            <person name="Delwiche C.F."/>
            <person name="Dyhrman S."/>
            <person name="Glockner G."/>
            <person name="John U."/>
            <person name="Richards T."/>
            <person name="Worden A.Z."/>
            <person name="Zhang X."/>
            <person name="Grigoriev I.V."/>
        </authorList>
    </citation>
    <scope>NUCLEOTIDE SEQUENCE</scope>
    <source>
        <strain evidence="2">CCMP1516</strain>
    </source>
</reference>
<feature type="region of interest" description="Disordered" evidence="1">
    <location>
        <begin position="1"/>
        <end position="61"/>
    </location>
</feature>
<accession>R1BXM6</accession>
<organism evidence="2">
    <name type="scientific">Emiliania huxleyi</name>
    <name type="common">Coccolithophore</name>
    <name type="synonym">Pontosphaera huxleyi</name>
    <dbReference type="NCBI Taxonomy" id="2903"/>
    <lineage>
        <taxon>Eukaryota</taxon>
        <taxon>Haptista</taxon>
        <taxon>Haptophyta</taxon>
        <taxon>Prymnesiophyceae</taxon>
        <taxon>Isochrysidales</taxon>
        <taxon>Noelaerhabdaceae</taxon>
        <taxon>Emiliania</taxon>
    </lineage>
</organism>
<proteinExistence type="predicted"/>
<dbReference type="AlphaFoldDB" id="R1BXM6"/>
<feature type="compositionally biased region" description="Basic residues" evidence="1">
    <location>
        <begin position="46"/>
        <end position="58"/>
    </location>
</feature>
<gene>
    <name evidence="2" type="ORF">EMIHUDRAFT_448300</name>
</gene>
<sequence>KRCQAPARSQHAPRPWALPAAARRPRAGCPGERPPPLAPPRPLPAHGRRASPRSRASRRFADATVYPRSLAIESDDPIFRVAEARYRRAAPAQVLRPPREGERPLLRTIGPRHPERRRRRPNGRLGRFPPRLGYTLSRRSSGAITGTAAAARAAPAAPPAPPGDAGRYPAAVATLPTAGAPPPPPPSALRP</sequence>
<dbReference type="HOGENOM" id="CLU_1424980_0_0_1"/>
<feature type="compositionally biased region" description="Low complexity" evidence="1">
    <location>
        <begin position="163"/>
        <end position="178"/>
    </location>
</feature>
<dbReference type="RefSeq" id="XP_005767377.1">
    <property type="nucleotide sequence ID" value="XM_005767320.1"/>
</dbReference>
<evidence type="ECO:0000256" key="1">
    <source>
        <dbReference type="SAM" id="MobiDB-lite"/>
    </source>
</evidence>
<dbReference type="EMBL" id="KB867194">
    <property type="protein sequence ID" value="EOD14948.1"/>
    <property type="molecule type" value="Genomic_DNA"/>
</dbReference>
<dbReference type="GeneID" id="17260793"/>
<name>R1BXM6_EMIHU</name>
<protein>
    <submittedName>
        <fullName evidence="2">Uncharacterized protein</fullName>
    </submittedName>
</protein>
<evidence type="ECO:0000313" key="2">
    <source>
        <dbReference type="EMBL" id="EOD14948.1"/>
    </source>
</evidence>
<feature type="region of interest" description="Disordered" evidence="1">
    <location>
        <begin position="92"/>
        <end position="191"/>
    </location>
</feature>
<dbReference type="KEGG" id="ehx:EMIHUDRAFT_448300"/>
<feature type="compositionally biased region" description="Pro residues" evidence="1">
    <location>
        <begin position="32"/>
        <end position="43"/>
    </location>
</feature>